<reference evidence="6" key="2">
    <citation type="submission" date="2025-08" db="UniProtKB">
        <authorList>
            <consortium name="Ensembl"/>
        </authorList>
    </citation>
    <scope>IDENTIFICATION</scope>
</reference>
<name>A0A8C2Y7X7_COTJA</name>
<evidence type="ECO:0000256" key="5">
    <source>
        <dbReference type="SAM" id="MobiDB-lite"/>
    </source>
</evidence>
<dbReference type="InterPro" id="IPR001611">
    <property type="entry name" value="Leu-rich_rpt"/>
</dbReference>
<reference evidence="6" key="3">
    <citation type="submission" date="2025-09" db="UniProtKB">
        <authorList>
            <consortium name="Ensembl"/>
        </authorList>
    </citation>
    <scope>IDENTIFICATION</scope>
</reference>
<feature type="region of interest" description="Disordered" evidence="5">
    <location>
        <begin position="518"/>
        <end position="548"/>
    </location>
</feature>
<feature type="region of interest" description="Disordered" evidence="5">
    <location>
        <begin position="75"/>
        <end position="105"/>
    </location>
</feature>
<dbReference type="PANTHER" id="PTHR22710">
    <property type="entry name" value="X-RAY RADIATION RESISTANCE ASSOCIATED PROTEIN 1 XRRA1"/>
    <property type="match status" value="1"/>
</dbReference>
<dbReference type="GO" id="GO:0005737">
    <property type="term" value="C:cytoplasm"/>
    <property type="evidence" value="ECO:0007669"/>
    <property type="project" value="UniProtKB-SubCell"/>
</dbReference>
<proteinExistence type="predicted"/>
<dbReference type="SUPFAM" id="SSF52058">
    <property type="entry name" value="L domain-like"/>
    <property type="match status" value="1"/>
</dbReference>
<feature type="region of interest" description="Disordered" evidence="5">
    <location>
        <begin position="1"/>
        <end position="23"/>
    </location>
</feature>
<dbReference type="Gene3D" id="3.80.10.10">
    <property type="entry name" value="Ribonuclease Inhibitor"/>
    <property type="match status" value="2"/>
</dbReference>
<protein>
    <submittedName>
        <fullName evidence="6">X-ray radiation resistance associated 1</fullName>
    </submittedName>
</protein>
<dbReference type="InterPro" id="IPR003591">
    <property type="entry name" value="Leu-rich_rpt_typical-subtyp"/>
</dbReference>
<keyword evidence="2" id="KW-0963">Cytoplasm</keyword>
<keyword evidence="4" id="KW-0677">Repeat</keyword>
<dbReference type="Pfam" id="PF13516">
    <property type="entry name" value="LRR_6"/>
    <property type="match status" value="2"/>
</dbReference>
<dbReference type="Proteomes" id="UP000694412">
    <property type="component" value="Chromosome 1"/>
</dbReference>
<evidence type="ECO:0000313" key="7">
    <source>
        <dbReference type="Proteomes" id="UP000694412"/>
    </source>
</evidence>
<dbReference type="SMART" id="SM00369">
    <property type="entry name" value="LRR_TYP"/>
    <property type="match status" value="5"/>
</dbReference>
<sequence>METEGKMATRPRGEREGGWGGNREMGCTAIKMPTAGLYKTAVGSNYAANCFPARNIFHNRREAYGHCPLVPIATPQDWSEQRTPIETPEEKRKPPSVASEEENGEDHILDEPFLMKHHRLKHPSDLCSANISGQNLVSAKEDDFEKFDCVAFINAAENLLTLEPFRKFPELRELELPLNGLRNLKITPGEFKHLEDLDLSYNNLSPEDIWILGDLSQLKVLRLTANGLRSLPPDLAGSWGSAHLRFQSLEVLLLDDNRLSDPGVFVSLSHLCSLRELNLDRNRISAVPYLHQAESMQFSFHPMLNDGSFRAQWYQCLSSLWQQPRPPQHEGMEVPAGLEMKKGQLEDIVLQNNGAPDRTEVVFNSDSQRCPMQGASREGDPSALKTLPALSTCRDVCALFPVLEHLSLAFNKITDETALLPVAFFPRLKKLTFHNNPLTTTRSGHPPLLTRLLQQKLGIQLVHHKSPAVRRWHFSIPLKASRKVSSHLPKVEKQPLMLEAPAEAFIWRPPPSIAEAAGGAAPLISPQPLPPISSMPAVGHGEREPRTPSTAQEDVEAFFMTQVEDDSKPLLQPMAEDRLKKRSKQREEGSSWAVPERYKGYEELLGGDTDPDFIEPVGIQKNVQALYYALKHPLVYRDAKPRLDSIQKPYVPQKKRWRMPEPPARKTKAEVLERILVAMRNTSTVTSVPLASALRKRKSSPKTYQEALRLMEELHEVYEMGKELAPGTTRLWDEVPVVKALLAASKQRRSEQLLLSEKKVSKKVPKVKSTAWAGAG</sequence>
<evidence type="ECO:0000256" key="2">
    <source>
        <dbReference type="ARBA" id="ARBA00022490"/>
    </source>
</evidence>
<evidence type="ECO:0000256" key="1">
    <source>
        <dbReference type="ARBA" id="ARBA00004496"/>
    </source>
</evidence>
<feature type="compositionally biased region" description="Basic and acidic residues" evidence="5">
    <location>
        <begin position="1"/>
        <end position="17"/>
    </location>
</feature>
<dbReference type="AlphaFoldDB" id="A0A8C2Y7X7"/>
<dbReference type="Ensembl" id="ENSCJPT00005010877.1">
    <property type="protein sequence ID" value="ENSCJPP00005006994.1"/>
    <property type="gene ID" value="ENSCJPG00005006465.1"/>
</dbReference>
<dbReference type="GO" id="GO:0016604">
    <property type="term" value="C:nuclear body"/>
    <property type="evidence" value="ECO:0007669"/>
    <property type="project" value="Ensembl"/>
</dbReference>
<dbReference type="InterPro" id="IPR032675">
    <property type="entry name" value="LRR_dom_sf"/>
</dbReference>
<evidence type="ECO:0000256" key="4">
    <source>
        <dbReference type="ARBA" id="ARBA00022737"/>
    </source>
</evidence>
<gene>
    <name evidence="6" type="primary">XRRA1</name>
</gene>
<keyword evidence="3" id="KW-0433">Leucine-rich repeat</keyword>
<reference evidence="6" key="1">
    <citation type="submission" date="2015-11" db="EMBL/GenBank/DDBJ databases">
        <authorList>
            <consortium name="International Coturnix japonica Genome Analysis Consortium"/>
            <person name="Warren W."/>
            <person name="Burt D.W."/>
            <person name="Antin P.B."/>
            <person name="Lanford R."/>
            <person name="Gros J."/>
            <person name="Wilson R.K."/>
        </authorList>
    </citation>
    <scope>NUCLEOTIDE SEQUENCE [LARGE SCALE GENOMIC DNA]</scope>
</reference>
<dbReference type="GeneTree" id="ENSGT00390000016048"/>
<keyword evidence="7" id="KW-1185">Reference proteome</keyword>
<organism evidence="6 7">
    <name type="scientific">Coturnix japonica</name>
    <name type="common">Japanese quail</name>
    <name type="synonym">Coturnix coturnix japonica</name>
    <dbReference type="NCBI Taxonomy" id="93934"/>
    <lineage>
        <taxon>Eukaryota</taxon>
        <taxon>Metazoa</taxon>
        <taxon>Chordata</taxon>
        <taxon>Craniata</taxon>
        <taxon>Vertebrata</taxon>
        <taxon>Euteleostomi</taxon>
        <taxon>Archelosauria</taxon>
        <taxon>Archosauria</taxon>
        <taxon>Dinosauria</taxon>
        <taxon>Saurischia</taxon>
        <taxon>Theropoda</taxon>
        <taxon>Coelurosauria</taxon>
        <taxon>Aves</taxon>
        <taxon>Neognathae</taxon>
        <taxon>Galloanserae</taxon>
        <taxon>Galliformes</taxon>
        <taxon>Phasianidae</taxon>
        <taxon>Perdicinae</taxon>
        <taxon>Coturnix</taxon>
    </lineage>
</organism>
<accession>A0A8C2Y7X7</accession>
<dbReference type="PANTHER" id="PTHR22710:SF2">
    <property type="entry name" value="X-RAY RADIATION RESISTANCE-ASSOCIATED PROTEIN 1"/>
    <property type="match status" value="1"/>
</dbReference>
<evidence type="ECO:0000256" key="3">
    <source>
        <dbReference type="ARBA" id="ARBA00022614"/>
    </source>
</evidence>
<evidence type="ECO:0000313" key="6">
    <source>
        <dbReference type="Ensembl" id="ENSCJPP00005006994.1"/>
    </source>
</evidence>
<dbReference type="PROSITE" id="PS51450">
    <property type="entry name" value="LRR"/>
    <property type="match status" value="1"/>
</dbReference>
<comment type="subcellular location">
    <subcellularLocation>
        <location evidence="1">Cytoplasm</location>
    </subcellularLocation>
</comment>